<name>A0A2W2B1Q2_9HYPH</name>
<feature type="domain" description="UspA" evidence="2">
    <location>
        <begin position="64"/>
        <end position="200"/>
    </location>
</feature>
<dbReference type="Gene3D" id="3.40.50.620">
    <property type="entry name" value="HUPs"/>
    <property type="match status" value="2"/>
</dbReference>
<feature type="domain" description="UspA" evidence="2">
    <location>
        <begin position="263"/>
        <end position="328"/>
    </location>
</feature>
<organism evidence="3 4">
    <name type="scientific">Aestuariivirga litoralis</name>
    <dbReference type="NCBI Taxonomy" id="2650924"/>
    <lineage>
        <taxon>Bacteria</taxon>
        <taxon>Pseudomonadati</taxon>
        <taxon>Pseudomonadota</taxon>
        <taxon>Alphaproteobacteria</taxon>
        <taxon>Hyphomicrobiales</taxon>
        <taxon>Aestuariivirgaceae</taxon>
        <taxon>Aestuariivirga</taxon>
    </lineage>
</organism>
<dbReference type="InterPro" id="IPR014729">
    <property type="entry name" value="Rossmann-like_a/b/a_fold"/>
</dbReference>
<proteinExistence type="inferred from homology"/>
<evidence type="ECO:0000259" key="2">
    <source>
        <dbReference type="Pfam" id="PF00582"/>
    </source>
</evidence>
<comment type="similarity">
    <text evidence="1">Belongs to the universal stress protein A family.</text>
</comment>
<dbReference type="PANTHER" id="PTHR46268">
    <property type="entry name" value="STRESS RESPONSE PROTEIN NHAX"/>
    <property type="match status" value="1"/>
</dbReference>
<gene>
    <name evidence="3" type="ORF">DK847_03165</name>
</gene>
<comment type="caution">
    <text evidence="3">The sequence shown here is derived from an EMBL/GenBank/DDBJ whole genome shotgun (WGS) entry which is preliminary data.</text>
</comment>
<evidence type="ECO:0000313" key="3">
    <source>
        <dbReference type="EMBL" id="PZF78810.1"/>
    </source>
</evidence>
<reference evidence="4" key="1">
    <citation type="submission" date="2018-06" db="EMBL/GenBank/DDBJ databases">
        <title>Aestuariibacter litoralis strain KCTC 52945T.</title>
        <authorList>
            <person name="Li X."/>
            <person name="Salam N."/>
            <person name="Li J.-L."/>
            <person name="Chen Y.-M."/>
            <person name="Yang Z.-W."/>
            <person name="Zhang L.-Y."/>
            <person name="Han M.-X."/>
            <person name="Xiao M."/>
            <person name="Li W.-J."/>
        </authorList>
    </citation>
    <scope>NUCLEOTIDE SEQUENCE [LARGE SCALE GENOMIC DNA]</scope>
    <source>
        <strain evidence="4">KCTC 52945</strain>
    </source>
</reference>
<sequence length="330" mass="35493">MCGSSGSRRTCWTCCPRRMRCCRPATRRRRQSAILFTGCGAIYDRADKRCHMPRHFLEGHGLQMIRRISLATDLSQEGAPAFRAALALAVACKSRLDILHVSSRGEQPAWENFPQVRSTLEAWGLLPPGSRQEDVEPLLGVGITKVTIHGRDPASGIADFVAKHTPDLLVAASHGRAETGWWSGGSVAMEAMRLADLPSLLFGPLARDMADPATGALALRSVLMPVTDTPPPRAALGRLHLLLDPRPLDLHPVHVAASARTEDEVRAVFPEAARLEGEVVPALLQAADRVAPDLIAMPTARHKGLLGALRGSTTEKVLRAAPCAVLALPS</sequence>
<dbReference type="PANTHER" id="PTHR46268:SF6">
    <property type="entry name" value="UNIVERSAL STRESS PROTEIN UP12"/>
    <property type="match status" value="1"/>
</dbReference>
<dbReference type="EMBL" id="QKVK01000001">
    <property type="protein sequence ID" value="PZF78810.1"/>
    <property type="molecule type" value="Genomic_DNA"/>
</dbReference>
<dbReference type="Pfam" id="PF00582">
    <property type="entry name" value="Usp"/>
    <property type="match status" value="2"/>
</dbReference>
<dbReference type="CDD" id="cd00293">
    <property type="entry name" value="USP-like"/>
    <property type="match status" value="2"/>
</dbReference>
<evidence type="ECO:0000313" key="4">
    <source>
        <dbReference type="Proteomes" id="UP000248795"/>
    </source>
</evidence>
<dbReference type="InterPro" id="IPR006016">
    <property type="entry name" value="UspA"/>
</dbReference>
<evidence type="ECO:0000256" key="1">
    <source>
        <dbReference type="ARBA" id="ARBA00008791"/>
    </source>
</evidence>
<protein>
    <recommendedName>
        <fullName evidence="2">UspA domain-containing protein</fullName>
    </recommendedName>
</protein>
<accession>A0A2W2B1Q2</accession>
<keyword evidence="4" id="KW-1185">Reference proteome</keyword>
<dbReference type="AlphaFoldDB" id="A0A2W2B1Q2"/>
<dbReference type="SUPFAM" id="SSF52402">
    <property type="entry name" value="Adenine nucleotide alpha hydrolases-like"/>
    <property type="match status" value="2"/>
</dbReference>
<dbReference type="Proteomes" id="UP000248795">
    <property type="component" value="Unassembled WGS sequence"/>
</dbReference>